<evidence type="ECO:0000313" key="2">
    <source>
        <dbReference type="Proteomes" id="UP001054837"/>
    </source>
</evidence>
<organism evidence="1 2">
    <name type="scientific">Caerostris darwini</name>
    <dbReference type="NCBI Taxonomy" id="1538125"/>
    <lineage>
        <taxon>Eukaryota</taxon>
        <taxon>Metazoa</taxon>
        <taxon>Ecdysozoa</taxon>
        <taxon>Arthropoda</taxon>
        <taxon>Chelicerata</taxon>
        <taxon>Arachnida</taxon>
        <taxon>Araneae</taxon>
        <taxon>Araneomorphae</taxon>
        <taxon>Entelegynae</taxon>
        <taxon>Araneoidea</taxon>
        <taxon>Araneidae</taxon>
        <taxon>Caerostris</taxon>
    </lineage>
</organism>
<comment type="caution">
    <text evidence="1">The sequence shown here is derived from an EMBL/GenBank/DDBJ whole genome shotgun (WGS) entry which is preliminary data.</text>
</comment>
<gene>
    <name evidence="1" type="ORF">CDAR_546811</name>
</gene>
<dbReference type="AlphaFoldDB" id="A0AAV4W832"/>
<protein>
    <submittedName>
        <fullName evidence="1">Uncharacterized protein</fullName>
    </submittedName>
</protein>
<name>A0AAV4W832_9ARAC</name>
<reference evidence="1 2" key="1">
    <citation type="submission" date="2021-06" db="EMBL/GenBank/DDBJ databases">
        <title>Caerostris darwini draft genome.</title>
        <authorList>
            <person name="Kono N."/>
            <person name="Arakawa K."/>
        </authorList>
    </citation>
    <scope>NUCLEOTIDE SEQUENCE [LARGE SCALE GENOMIC DNA]</scope>
</reference>
<accession>A0AAV4W832</accession>
<sequence>MSAVSNKALYFGDQATKSFSLVEERLLTAKVEVNPYALCEDEGKLLTPVQKSRLNIFFEKYGRCFQTRREVTPFAEHRINLGNYAPVRELPCTLQKTCLPKRKFLGEN</sequence>
<dbReference type="Proteomes" id="UP001054837">
    <property type="component" value="Unassembled WGS sequence"/>
</dbReference>
<dbReference type="EMBL" id="BPLQ01014296">
    <property type="protein sequence ID" value="GIY78936.1"/>
    <property type="molecule type" value="Genomic_DNA"/>
</dbReference>
<evidence type="ECO:0000313" key="1">
    <source>
        <dbReference type="EMBL" id="GIY78936.1"/>
    </source>
</evidence>
<keyword evidence="2" id="KW-1185">Reference proteome</keyword>
<proteinExistence type="predicted"/>